<protein>
    <recommendedName>
        <fullName evidence="5">IPT/TIG domain-containing protein</fullName>
    </recommendedName>
</protein>
<feature type="compositionally biased region" description="Low complexity" evidence="3">
    <location>
        <begin position="1103"/>
        <end position="1118"/>
    </location>
</feature>
<gene>
    <name evidence="6" type="ORF">D9613_000481</name>
</gene>
<dbReference type="AlphaFoldDB" id="A0A8H4R321"/>
<feature type="compositionally biased region" description="Basic residues" evidence="3">
    <location>
        <begin position="885"/>
        <end position="896"/>
    </location>
</feature>
<evidence type="ECO:0000256" key="3">
    <source>
        <dbReference type="SAM" id="MobiDB-lite"/>
    </source>
</evidence>
<feature type="compositionally biased region" description="Polar residues" evidence="3">
    <location>
        <begin position="1"/>
        <end position="15"/>
    </location>
</feature>
<feature type="region of interest" description="Disordered" evidence="3">
    <location>
        <begin position="1"/>
        <end position="71"/>
    </location>
</feature>
<dbReference type="Gene3D" id="2.60.40.10">
    <property type="entry name" value="Immunoglobulins"/>
    <property type="match status" value="1"/>
</dbReference>
<dbReference type="Gene3D" id="1.25.40.20">
    <property type="entry name" value="Ankyrin repeat-containing domain"/>
    <property type="match status" value="1"/>
</dbReference>
<feature type="compositionally biased region" description="Basic residues" evidence="3">
    <location>
        <begin position="277"/>
        <end position="286"/>
    </location>
</feature>
<feature type="compositionally biased region" description="Basic and acidic residues" evidence="3">
    <location>
        <begin position="931"/>
        <end position="944"/>
    </location>
</feature>
<dbReference type="GO" id="GO:0003712">
    <property type="term" value="F:transcription coregulator activity"/>
    <property type="evidence" value="ECO:0007669"/>
    <property type="project" value="TreeGrafter"/>
</dbReference>
<dbReference type="InterPro" id="IPR036770">
    <property type="entry name" value="Ankyrin_rpt-contain_sf"/>
</dbReference>
<feature type="domain" description="IPT/TIG" evidence="5">
    <location>
        <begin position="571"/>
        <end position="660"/>
    </location>
</feature>
<feature type="repeat" description="ANK" evidence="2">
    <location>
        <begin position="769"/>
        <end position="801"/>
    </location>
</feature>
<dbReference type="SMART" id="SM00429">
    <property type="entry name" value="IPT"/>
    <property type="match status" value="1"/>
</dbReference>
<dbReference type="InterPro" id="IPR013783">
    <property type="entry name" value="Ig-like_fold"/>
</dbReference>
<dbReference type="GO" id="GO:0003690">
    <property type="term" value="F:double-stranded DNA binding"/>
    <property type="evidence" value="ECO:0007669"/>
    <property type="project" value="TreeGrafter"/>
</dbReference>
<feature type="compositionally biased region" description="Pro residues" evidence="3">
    <location>
        <begin position="919"/>
        <end position="928"/>
    </location>
</feature>
<dbReference type="Pfam" id="PF25603">
    <property type="entry name" value="SPT23_MGA2_DBD"/>
    <property type="match status" value="1"/>
</dbReference>
<dbReference type="InterPro" id="IPR002110">
    <property type="entry name" value="Ankyrin_rpt"/>
</dbReference>
<feature type="compositionally biased region" description="Acidic residues" evidence="3">
    <location>
        <begin position="856"/>
        <end position="880"/>
    </location>
</feature>
<dbReference type="GO" id="GO:0006357">
    <property type="term" value="P:regulation of transcription by RNA polymerase II"/>
    <property type="evidence" value="ECO:0007669"/>
    <property type="project" value="TreeGrafter"/>
</dbReference>
<dbReference type="Proteomes" id="UP000521872">
    <property type="component" value="Unassembled WGS sequence"/>
</dbReference>
<evidence type="ECO:0000256" key="1">
    <source>
        <dbReference type="ARBA" id="ARBA00023043"/>
    </source>
</evidence>
<keyword evidence="4" id="KW-0472">Membrane</keyword>
<dbReference type="PROSITE" id="PS50297">
    <property type="entry name" value="ANK_REP_REGION"/>
    <property type="match status" value="2"/>
</dbReference>
<comment type="caution">
    <text evidence="6">The sequence shown here is derived from an EMBL/GenBank/DDBJ whole genome shotgun (WGS) entry which is preliminary data.</text>
</comment>
<evidence type="ECO:0000259" key="5">
    <source>
        <dbReference type="SMART" id="SM00429"/>
    </source>
</evidence>
<accession>A0A8H4R321</accession>
<dbReference type="SUPFAM" id="SSF48403">
    <property type="entry name" value="Ankyrin repeat"/>
    <property type="match status" value="1"/>
</dbReference>
<dbReference type="SUPFAM" id="SSF81296">
    <property type="entry name" value="E set domains"/>
    <property type="match status" value="1"/>
</dbReference>
<dbReference type="PROSITE" id="PS50088">
    <property type="entry name" value="ANK_REPEAT"/>
    <property type="match status" value="2"/>
</dbReference>
<evidence type="ECO:0000313" key="7">
    <source>
        <dbReference type="Proteomes" id="UP000521872"/>
    </source>
</evidence>
<keyword evidence="4" id="KW-1133">Transmembrane helix</keyword>
<feature type="region of interest" description="Disordered" evidence="3">
    <location>
        <begin position="1071"/>
        <end position="1125"/>
    </location>
</feature>
<feature type="region of interest" description="Disordered" evidence="3">
    <location>
        <begin position="277"/>
        <end position="308"/>
    </location>
</feature>
<feature type="compositionally biased region" description="Polar residues" evidence="3">
    <location>
        <begin position="466"/>
        <end position="486"/>
    </location>
</feature>
<dbReference type="CDD" id="cd00102">
    <property type="entry name" value="IPT"/>
    <property type="match status" value="1"/>
</dbReference>
<keyword evidence="7" id="KW-1185">Reference proteome</keyword>
<organism evidence="6 7">
    <name type="scientific">Agrocybe pediades</name>
    <dbReference type="NCBI Taxonomy" id="84607"/>
    <lineage>
        <taxon>Eukaryota</taxon>
        <taxon>Fungi</taxon>
        <taxon>Dikarya</taxon>
        <taxon>Basidiomycota</taxon>
        <taxon>Agaricomycotina</taxon>
        <taxon>Agaricomycetes</taxon>
        <taxon>Agaricomycetidae</taxon>
        <taxon>Agaricales</taxon>
        <taxon>Agaricineae</taxon>
        <taxon>Strophariaceae</taxon>
        <taxon>Agrocybe</taxon>
    </lineage>
</organism>
<keyword evidence="4" id="KW-0812">Transmembrane</keyword>
<evidence type="ECO:0000313" key="6">
    <source>
        <dbReference type="EMBL" id="KAF4621321.1"/>
    </source>
</evidence>
<name>A0A8H4R321_9AGAR</name>
<evidence type="ECO:0000256" key="4">
    <source>
        <dbReference type="SAM" id="Phobius"/>
    </source>
</evidence>
<feature type="region of interest" description="Disordered" evidence="3">
    <location>
        <begin position="412"/>
        <end position="512"/>
    </location>
</feature>
<dbReference type="InterPro" id="IPR002909">
    <property type="entry name" value="IPT_dom"/>
</dbReference>
<dbReference type="GO" id="GO:0005634">
    <property type="term" value="C:nucleus"/>
    <property type="evidence" value="ECO:0007669"/>
    <property type="project" value="TreeGrafter"/>
</dbReference>
<feature type="transmembrane region" description="Helical" evidence="4">
    <location>
        <begin position="1158"/>
        <end position="1175"/>
    </location>
</feature>
<dbReference type="PANTHER" id="PTHR23335:SF1">
    <property type="entry name" value="CALMODULIN-BINDING TRANSCRIPTION ACTIVATOR, ISOFORM F"/>
    <property type="match status" value="1"/>
</dbReference>
<evidence type="ECO:0000256" key="2">
    <source>
        <dbReference type="PROSITE-ProRule" id="PRU00023"/>
    </source>
</evidence>
<dbReference type="EMBL" id="JAACJL010000015">
    <property type="protein sequence ID" value="KAF4621321.1"/>
    <property type="molecule type" value="Genomic_DNA"/>
</dbReference>
<reference evidence="6 7" key="1">
    <citation type="submission" date="2019-12" db="EMBL/GenBank/DDBJ databases">
        <authorList>
            <person name="Floudas D."/>
            <person name="Bentzer J."/>
            <person name="Ahren D."/>
            <person name="Johansson T."/>
            <person name="Persson P."/>
            <person name="Tunlid A."/>
        </authorList>
    </citation>
    <scope>NUCLEOTIDE SEQUENCE [LARGE SCALE GENOMIC DNA]</scope>
    <source>
        <strain evidence="6 7">CBS 102.39</strain>
    </source>
</reference>
<feature type="region of interest" description="Disordered" evidence="3">
    <location>
        <begin position="853"/>
        <end position="944"/>
    </location>
</feature>
<proteinExistence type="predicted"/>
<dbReference type="PANTHER" id="PTHR23335">
    <property type="entry name" value="CALMODULIN-BINDING TRANSCRIPTION ACTIVATOR CAMTA"/>
    <property type="match status" value="1"/>
</dbReference>
<dbReference type="InterPro" id="IPR014756">
    <property type="entry name" value="Ig_E-set"/>
</dbReference>
<dbReference type="Pfam" id="PF12796">
    <property type="entry name" value="Ank_2"/>
    <property type="match status" value="1"/>
</dbReference>
<feature type="compositionally biased region" description="Low complexity" evidence="3">
    <location>
        <begin position="448"/>
        <end position="464"/>
    </location>
</feature>
<dbReference type="SMART" id="SM00248">
    <property type="entry name" value="ANK"/>
    <property type="match status" value="2"/>
</dbReference>
<keyword evidence="1 2" id="KW-0040">ANK repeat</keyword>
<dbReference type="InterPro" id="IPR057962">
    <property type="entry name" value="SPT23_MGA2_DBD"/>
</dbReference>
<feature type="repeat" description="ANK" evidence="2">
    <location>
        <begin position="802"/>
        <end position="834"/>
    </location>
</feature>
<sequence length="1198" mass="130461">MSVSSSTAQDSRSPSPATPEASDPIDPVAVHGDTDLAPSWYHPMPPEKTHVTPWPSDPSIYTTPHKSEEEESMLRLDDLIEEHAYDDTPSSAFSANLGYLSPPSYPAKSESSSPLIQSATPEFRPISNIVSSQHGSISLTKPIPPPASLLRKPPHSALNQRVVFPPKESCFNLPIMIPSIPEGGTKSRVETQVRVTVDLADSSSSSDPYKYDRIGSWKWLKLPPGTATKKRTRKQGKIDPDPQDILHLSATVTCASPPHNRVLSCSSCQTREAKRVAKKLAARVRPARSDSESEVDPNNPQKSKHHEDTTSIIQFNCAEILDFSTGSVVLPLRITCYCRHHREKVGFIVHFSMMDHNGRIVGSGMSRPIMITDDHKTSTANKTPELIGSFAALEHPDWSQVGGVLSEFSPISENRAPSRRKRETISTSKRVKPYDASAKSVRISREGSVSSAPSPSSPSYSPLPTTRASTPFSTLHNVISPENQASPHAPPLQEEGLGSETSSSDAIPTPLDHNSDVQMPEVDYAHETHESVPPQTTLIHPSNLIMSALPRSMPFMFFDGNQAAQALQVQPPTIHRLIPNAGPTHGGIEVTILGANFHPTVQLNCIFGDVAASSTQRWSDNTLVCMLPPRAMPGVVAVWFEGFPITEDQPHSPPSLFTYSDESDRALMELALQVVGLKMTGKIEDAKNVAMRIVGNAGHDSSDINNNNSGMMQLSMSPSTGSLPFVRSGNSNDFEKRIIDLLSVMDTPMDELTPRGIPTPDAISYQSASGQTLLHLATFLELPSLTRFLVSHGADLDARDRNGYTPLHFAALTRSGACISILLQAGADVEIVNSLGKTAEEISVNGPFETVTYASDDSDSDRECSDDEEAELGDAEEDDDVPIRRISKKRISRRSSRLNIRQSGRGTPRRSVDVSRAATPPPNVPTPTIPNDEKATTQAKVKDDAHVADAKRAASFMEKMIQRTLAQIPATQGIIPNMPQLPLPHLPNLPDLPAVPWGALPQIPMVFPVFVPMMPHWPSFLSGETATDAAAQRIPTEGDDTTRNMGTAALRAAQEWRATWEKWVALAVASTAGQQQAEDLPPPIYTPRAGEDEVTKNPAGQESVELPETVTSSSSPSSREIRPVGYDSTPVPDQVVESFGYQPPAKQTQNLQKKHDRMLLLFWLPILLLSMIWAFHNGIQIAFQAVKLALPVKNALRA</sequence>
<dbReference type="Pfam" id="PF01833">
    <property type="entry name" value="TIG"/>
    <property type="match status" value="1"/>
</dbReference>